<feature type="compositionally biased region" description="Polar residues" evidence="1">
    <location>
        <begin position="474"/>
        <end position="484"/>
    </location>
</feature>
<sequence length="1045" mass="114808">MRLCFNESCTGGVFCRSGGSDCGSDHSSSWSGTCVSEQCSSNTSLDGSKSCGMCIWAVENVSPWVKEVAVESAECSFPSQLIQSPTPRGALNSVKRAVCCEEQPVAAESETIAQFGGNEVSCDDSVVVEDGEVFEEARWSQLSLTHTHDGSLRPSLAAGCSRDCCEVEVEKSEGNEEEEDNIFSEYSPFSGPTAPNGICFLTNMYFKVLLAQFLEDREKRDSVSAVVLPLNVRIDNYDGERASMKVSYMDVSNDQPLTVKLIQHIEHRYHHVAEKSIELYAVTNVRYRCLNGFRRHNRHGSRKLLLSWTCAAQQSRASLVVFIGNKKVIPGVNNTVTVDCGDFPVAVPLRFCGPNIIREVCPIFLVPAPPPLSPQTCTVKLVNNEELNILIAETYMDKLHHRFGPVRDALAVLLFMGTYGAEELPLSRRNKCGDECGVMLRIPLNMGDTVDNVIALYVDVREKNSSKKEDDNKQQSSSEYSDNDSFGCSSWDGLASTNMLEAPQKHPVLFIPWSRSAPFEAHVASSFTVKNLQVASLYPTAAKITWATASQREHHGGNHGVYLTLRCGAVKAQVQKHKEYIICSKQSLAIRGLTPATPYLVEISLYPDGPSEKVMFVTPQDTVNCVLQQLLPTIHIARVSRRGRNWRHFTKATGESNETSDDHRLFRLELRIPRSQKRNCSIPSQSGWFMGSEGDGCCGAQLCLSTDMHVLLVAESGKLLQLWSTVEGSESQLVSFAFSSQVDDAQIGWPHIELKVSSLVSPMSDESTEQASGTGPSFNRQGLLLIGDREHAREVRVCHHPSRKHRRQGRDTLSSTFHVTVHIIGCPQMLKMDEQCCVVIWSGSCTSYVVHWRAGPCGVIHTEYVDTSGGTRPSLLINITDFEAVVLLFCVHGANCSTNSLLFAALVPPNVKKIMEDCGCYSAISQGLWMPESFTTGLVNVEFTHGKHSCTAASHGEHGECEDMGCGATRLCCVTRVVNASSNDWKEGFDGLLKDKVCCLSLPSSPEVVWLNPVTRVFFPCGPCCGTNSAQLAAEASAQKHVSNY</sequence>
<protein>
    <submittedName>
        <fullName evidence="3">WGS project CAEQ00000000 data, annotated contig 2272</fullName>
    </submittedName>
</protein>
<dbReference type="Proteomes" id="UP000000702">
    <property type="component" value="Unassembled WGS sequence"/>
</dbReference>
<dbReference type="AlphaFoldDB" id="F9WCU7"/>
<proteinExistence type="predicted"/>
<dbReference type="OMA" id="CSHALEG"/>
<reference evidence="3 4" key="2">
    <citation type="journal article" date="2012" name="Proc. Natl. Acad. Sci. U.S.A.">
        <title>Antigenic diversity is generated by distinct evolutionary mechanisms in African trypanosome species.</title>
        <authorList>
            <person name="Jackson A.P."/>
            <person name="Berry A."/>
            <person name="Aslett M."/>
            <person name="Allison H.C."/>
            <person name="Burton P."/>
            <person name="Vavrova-Anderson J."/>
            <person name="Brown R."/>
            <person name="Browne H."/>
            <person name="Corton N."/>
            <person name="Hauser H."/>
            <person name="Gamble J."/>
            <person name="Gilderthorp R."/>
            <person name="Marcello L."/>
            <person name="McQuillan J."/>
            <person name="Otto T.D."/>
            <person name="Quail M.A."/>
            <person name="Sanders M.J."/>
            <person name="van Tonder A."/>
            <person name="Ginger M.L."/>
            <person name="Field M.C."/>
            <person name="Barry J.D."/>
            <person name="Hertz-Fowler C."/>
            <person name="Berriman M."/>
        </authorList>
    </citation>
    <scope>NUCLEOTIDE SEQUENCE [LARGE SCALE GENOMIC DNA]</scope>
    <source>
        <strain evidence="3 4">IL3000</strain>
    </source>
</reference>
<evidence type="ECO:0000313" key="3">
    <source>
        <dbReference type="EMBL" id="CCD15095.1"/>
    </source>
</evidence>
<dbReference type="InterPro" id="IPR003961">
    <property type="entry name" value="FN3_dom"/>
</dbReference>
<dbReference type="EMBL" id="CAEQ01001767">
    <property type="protein sequence ID" value="CCD15095.1"/>
    <property type="molecule type" value="Genomic_DNA"/>
</dbReference>
<evidence type="ECO:0000313" key="4">
    <source>
        <dbReference type="Proteomes" id="UP000000702"/>
    </source>
</evidence>
<dbReference type="Gene3D" id="2.60.40.10">
    <property type="entry name" value="Immunoglobulins"/>
    <property type="match status" value="1"/>
</dbReference>
<reference evidence="4" key="1">
    <citation type="submission" date="2011-07" db="EMBL/GenBank/DDBJ databases">
        <title>Divergent evolution of antigenic variation in African trypanosomes.</title>
        <authorList>
            <person name="Jackson A.P."/>
            <person name="Berry A."/>
            <person name="Allison H.C."/>
            <person name="Burton P."/>
            <person name="Anderson J."/>
            <person name="Aslett M."/>
            <person name="Brown R."/>
            <person name="Corton N."/>
            <person name="Harris D."/>
            <person name="Hauser H."/>
            <person name="Gamble J."/>
            <person name="Gilderthorp R."/>
            <person name="McQuillan J."/>
            <person name="Quail M.A."/>
            <person name="Sanders M."/>
            <person name="Van Tonder A."/>
            <person name="Ginger M.L."/>
            <person name="Donelson J.E."/>
            <person name="Field M.C."/>
            <person name="Barry J.D."/>
            <person name="Berriman M."/>
            <person name="Hertz-Fowler C."/>
        </authorList>
    </citation>
    <scope>NUCLEOTIDE SEQUENCE [LARGE SCALE GENOMIC DNA]</scope>
    <source>
        <strain evidence="4">IL3000</strain>
    </source>
</reference>
<organism evidence="3 4">
    <name type="scientific">Trypanosoma congolense (strain IL3000)</name>
    <dbReference type="NCBI Taxonomy" id="1068625"/>
    <lineage>
        <taxon>Eukaryota</taxon>
        <taxon>Discoba</taxon>
        <taxon>Euglenozoa</taxon>
        <taxon>Kinetoplastea</taxon>
        <taxon>Metakinetoplastina</taxon>
        <taxon>Trypanosomatida</taxon>
        <taxon>Trypanosomatidae</taxon>
        <taxon>Trypanosoma</taxon>
        <taxon>Nannomonas</taxon>
    </lineage>
</organism>
<dbReference type="InterPro" id="IPR013783">
    <property type="entry name" value="Ig-like_fold"/>
</dbReference>
<feature type="domain" description="Fibronectin type-III" evidence="2">
    <location>
        <begin position="528"/>
        <end position="621"/>
    </location>
</feature>
<accession>F9WCU7</accession>
<dbReference type="PROSITE" id="PS50853">
    <property type="entry name" value="FN3"/>
    <property type="match status" value="1"/>
</dbReference>
<gene>
    <name evidence="3" type="ORF">TCIL3000_0_56570</name>
</gene>
<dbReference type="VEuPathDB" id="TriTrypDB:TcIL3000_0_56570"/>
<evidence type="ECO:0000256" key="1">
    <source>
        <dbReference type="SAM" id="MobiDB-lite"/>
    </source>
</evidence>
<name>F9WCU7_TRYCI</name>
<keyword evidence="4" id="KW-1185">Reference proteome</keyword>
<evidence type="ECO:0000259" key="2">
    <source>
        <dbReference type="PROSITE" id="PS50853"/>
    </source>
</evidence>
<comment type="caution">
    <text evidence="3">The sequence shown here is derived from an EMBL/GenBank/DDBJ whole genome shotgun (WGS) entry which is preliminary data.</text>
</comment>
<feature type="region of interest" description="Disordered" evidence="1">
    <location>
        <begin position="465"/>
        <end position="484"/>
    </location>
</feature>